<gene>
    <name evidence="6" type="ORF">EQM13_15625</name>
</gene>
<dbReference type="PROSITE" id="PS51332">
    <property type="entry name" value="B12_BINDING"/>
    <property type="match status" value="1"/>
</dbReference>
<dbReference type="CDD" id="cd02070">
    <property type="entry name" value="corrinoid_protein_B12-BD"/>
    <property type="match status" value="1"/>
</dbReference>
<dbReference type="InterPro" id="IPR036724">
    <property type="entry name" value="Cobalamin-bd_sf"/>
</dbReference>
<evidence type="ECO:0000256" key="1">
    <source>
        <dbReference type="ARBA" id="ARBA00010854"/>
    </source>
</evidence>
<dbReference type="RefSeq" id="WP_128753158.1">
    <property type="nucleotide sequence ID" value="NZ_CP035282.1"/>
</dbReference>
<dbReference type="GO" id="GO:0046653">
    <property type="term" value="P:tetrahydrofolate metabolic process"/>
    <property type="evidence" value="ECO:0007669"/>
    <property type="project" value="TreeGrafter"/>
</dbReference>
<organism evidence="6 7">
    <name type="scientific">Acidilutibacter cellobiosedens</name>
    <dbReference type="NCBI Taxonomy" id="2507161"/>
    <lineage>
        <taxon>Bacteria</taxon>
        <taxon>Bacillati</taxon>
        <taxon>Bacillota</taxon>
        <taxon>Tissierellia</taxon>
        <taxon>Tissierellales</taxon>
        <taxon>Acidilutibacteraceae</taxon>
        <taxon>Acidilutibacter</taxon>
    </lineage>
</organism>
<dbReference type="Pfam" id="PF02310">
    <property type="entry name" value="B12-binding"/>
    <property type="match status" value="1"/>
</dbReference>
<dbReference type="EMBL" id="CP035282">
    <property type="protein sequence ID" value="QAT62894.1"/>
    <property type="molecule type" value="Genomic_DNA"/>
</dbReference>
<reference evidence="7" key="1">
    <citation type="submission" date="2019-01" db="EMBL/GenBank/DDBJ databases">
        <title>Draft genomes of a novel of Sporanaerobacter strains.</title>
        <authorList>
            <person name="Ma S."/>
        </authorList>
    </citation>
    <scope>NUCLEOTIDE SEQUENCE [LARGE SCALE GENOMIC DNA]</scope>
    <source>
        <strain evidence="7">NJN-17</strain>
    </source>
</reference>
<dbReference type="OrthoDB" id="9803687at2"/>
<keyword evidence="7" id="KW-1185">Reference proteome</keyword>
<accession>A0A410QGC8</accession>
<dbReference type="PANTHER" id="PTHR45833:SF1">
    <property type="entry name" value="METHIONINE SYNTHASE"/>
    <property type="match status" value="1"/>
</dbReference>
<sequence>MNEEHLFEEISTAVVDMEDELVEKLCKESLTFSIPAEKTITRGLLSGMNKVGQLYEEHEYFLPEVLTCSDTLNIGLDILRPHIKTEITDNPIKAVIGVVEGDTHDIGKNLVKIMTESAGIEVHDLGRDVPLERFIAAAEETKADFICMSTLMTTTMMGMKTVIDMLKKKNIRNKYKVMVGGGPISQKFADEIGADAYAVDANSAVKKMKVIAANN</sequence>
<dbReference type="GO" id="GO:0031419">
    <property type="term" value="F:cobalamin binding"/>
    <property type="evidence" value="ECO:0007669"/>
    <property type="project" value="InterPro"/>
</dbReference>
<dbReference type="KEGG" id="spoa:EQM13_15625"/>
<name>A0A410QGC8_9FIRM</name>
<evidence type="ECO:0000313" key="6">
    <source>
        <dbReference type="EMBL" id="QAT62894.1"/>
    </source>
</evidence>
<dbReference type="Pfam" id="PF02607">
    <property type="entry name" value="B12-binding_2"/>
    <property type="match status" value="1"/>
</dbReference>
<protein>
    <submittedName>
        <fullName evidence="6">Cobalamin-binding protein</fullName>
    </submittedName>
</protein>
<dbReference type="SUPFAM" id="SSF47644">
    <property type="entry name" value="Methionine synthase domain"/>
    <property type="match status" value="1"/>
</dbReference>
<dbReference type="GO" id="GO:0008705">
    <property type="term" value="F:methionine synthase activity"/>
    <property type="evidence" value="ECO:0007669"/>
    <property type="project" value="TreeGrafter"/>
</dbReference>
<dbReference type="Proteomes" id="UP000287969">
    <property type="component" value="Chromosome"/>
</dbReference>
<proteinExistence type="inferred from homology"/>
<feature type="domain" description="B12-binding" evidence="4">
    <location>
        <begin position="91"/>
        <end position="215"/>
    </location>
</feature>
<dbReference type="InterPro" id="IPR003759">
    <property type="entry name" value="Cbl-bd_cap"/>
</dbReference>
<dbReference type="GO" id="GO:0050667">
    <property type="term" value="P:homocysteine metabolic process"/>
    <property type="evidence" value="ECO:0007669"/>
    <property type="project" value="TreeGrafter"/>
</dbReference>
<dbReference type="FunFam" id="3.40.50.280:FF:000003">
    <property type="entry name" value="Dimethylamine methyltransferase corrinoid protein"/>
    <property type="match status" value="1"/>
</dbReference>
<dbReference type="AlphaFoldDB" id="A0A410QGC8"/>
<evidence type="ECO:0000256" key="2">
    <source>
        <dbReference type="ARBA" id="ARBA00022723"/>
    </source>
</evidence>
<dbReference type="PANTHER" id="PTHR45833">
    <property type="entry name" value="METHIONINE SYNTHASE"/>
    <property type="match status" value="1"/>
</dbReference>
<feature type="domain" description="B12-binding N-terminal" evidence="5">
    <location>
        <begin position="1"/>
        <end position="91"/>
    </location>
</feature>
<dbReference type="GO" id="GO:0005829">
    <property type="term" value="C:cytosol"/>
    <property type="evidence" value="ECO:0007669"/>
    <property type="project" value="TreeGrafter"/>
</dbReference>
<dbReference type="Gene3D" id="3.40.50.280">
    <property type="entry name" value="Cobalamin-binding domain"/>
    <property type="match status" value="1"/>
</dbReference>
<dbReference type="InterPro" id="IPR050554">
    <property type="entry name" value="Met_Synthase/Corrinoid"/>
</dbReference>
<evidence type="ECO:0000259" key="5">
    <source>
        <dbReference type="PROSITE" id="PS51337"/>
    </source>
</evidence>
<evidence type="ECO:0000256" key="3">
    <source>
        <dbReference type="ARBA" id="ARBA00023285"/>
    </source>
</evidence>
<dbReference type="SMART" id="SM01018">
    <property type="entry name" value="B12-binding_2"/>
    <property type="match status" value="1"/>
</dbReference>
<comment type="similarity">
    <text evidence="1">Belongs to the methylamine corrinoid protein family.</text>
</comment>
<evidence type="ECO:0000259" key="4">
    <source>
        <dbReference type="PROSITE" id="PS51332"/>
    </source>
</evidence>
<dbReference type="PROSITE" id="PS51337">
    <property type="entry name" value="B12_BINDING_NTER"/>
    <property type="match status" value="1"/>
</dbReference>
<keyword evidence="2" id="KW-0479">Metal-binding</keyword>
<dbReference type="InterPro" id="IPR006158">
    <property type="entry name" value="Cobalamin-bd"/>
</dbReference>
<dbReference type="InterPro" id="IPR036594">
    <property type="entry name" value="Meth_synthase_dom"/>
</dbReference>
<dbReference type="GO" id="GO:0046872">
    <property type="term" value="F:metal ion binding"/>
    <property type="evidence" value="ECO:0007669"/>
    <property type="project" value="UniProtKB-KW"/>
</dbReference>
<keyword evidence="3" id="KW-0170">Cobalt</keyword>
<dbReference type="Gene3D" id="1.10.1240.10">
    <property type="entry name" value="Methionine synthase domain"/>
    <property type="match status" value="1"/>
</dbReference>
<evidence type="ECO:0000313" key="7">
    <source>
        <dbReference type="Proteomes" id="UP000287969"/>
    </source>
</evidence>
<dbReference type="SUPFAM" id="SSF52242">
    <property type="entry name" value="Cobalamin (vitamin B12)-binding domain"/>
    <property type="match status" value="1"/>
</dbReference>